<dbReference type="GO" id="GO:0003700">
    <property type="term" value="F:DNA-binding transcription factor activity"/>
    <property type="evidence" value="ECO:0007669"/>
    <property type="project" value="TreeGrafter"/>
</dbReference>
<evidence type="ECO:0000256" key="4">
    <source>
        <dbReference type="PROSITE-ProRule" id="PRU00335"/>
    </source>
</evidence>
<evidence type="ECO:0000256" key="5">
    <source>
        <dbReference type="SAM" id="MobiDB-lite"/>
    </source>
</evidence>
<dbReference type="InterPro" id="IPR009057">
    <property type="entry name" value="Homeodomain-like_sf"/>
</dbReference>
<dbReference type="InterPro" id="IPR041678">
    <property type="entry name" value="TetR_C_16"/>
</dbReference>
<dbReference type="Pfam" id="PF00440">
    <property type="entry name" value="TetR_N"/>
    <property type="match status" value="1"/>
</dbReference>
<evidence type="ECO:0000256" key="1">
    <source>
        <dbReference type="ARBA" id="ARBA00023015"/>
    </source>
</evidence>
<protein>
    <recommendedName>
        <fullName evidence="6">HTH tetR-type domain-containing protein</fullName>
    </recommendedName>
</protein>
<feature type="domain" description="HTH tetR-type" evidence="6">
    <location>
        <begin position="18"/>
        <end position="78"/>
    </location>
</feature>
<keyword evidence="8" id="KW-1185">Reference proteome</keyword>
<accession>A0A919GFF1</accession>
<feature type="compositionally biased region" description="Low complexity" evidence="5">
    <location>
        <begin position="1"/>
        <end position="11"/>
    </location>
</feature>
<dbReference type="PANTHER" id="PTHR30055">
    <property type="entry name" value="HTH-TYPE TRANSCRIPTIONAL REGULATOR RUTR"/>
    <property type="match status" value="1"/>
</dbReference>
<organism evidence="7 8">
    <name type="scientific">Kitasatospora indigofera</name>
    <dbReference type="NCBI Taxonomy" id="67307"/>
    <lineage>
        <taxon>Bacteria</taxon>
        <taxon>Bacillati</taxon>
        <taxon>Actinomycetota</taxon>
        <taxon>Actinomycetes</taxon>
        <taxon>Kitasatosporales</taxon>
        <taxon>Streptomycetaceae</taxon>
        <taxon>Kitasatospora</taxon>
    </lineage>
</organism>
<dbReference type="SUPFAM" id="SSF48498">
    <property type="entry name" value="Tetracyclin repressor-like, C-terminal domain"/>
    <property type="match status" value="1"/>
</dbReference>
<feature type="region of interest" description="Disordered" evidence="5">
    <location>
        <begin position="1"/>
        <end position="20"/>
    </location>
</feature>
<keyword evidence="1" id="KW-0805">Transcription regulation</keyword>
<evidence type="ECO:0000313" key="7">
    <source>
        <dbReference type="EMBL" id="GHH82860.1"/>
    </source>
</evidence>
<dbReference type="Proteomes" id="UP000617734">
    <property type="component" value="Unassembled WGS sequence"/>
</dbReference>
<dbReference type="SUPFAM" id="SSF46689">
    <property type="entry name" value="Homeodomain-like"/>
    <property type="match status" value="1"/>
</dbReference>
<gene>
    <name evidence="7" type="ORF">GCM10018781_68740</name>
</gene>
<dbReference type="Pfam" id="PF17920">
    <property type="entry name" value="TetR_C_16"/>
    <property type="match status" value="1"/>
</dbReference>
<dbReference type="GO" id="GO:0000976">
    <property type="term" value="F:transcription cis-regulatory region binding"/>
    <property type="evidence" value="ECO:0007669"/>
    <property type="project" value="TreeGrafter"/>
</dbReference>
<keyword evidence="3" id="KW-0804">Transcription</keyword>
<reference evidence="7" key="2">
    <citation type="submission" date="2020-09" db="EMBL/GenBank/DDBJ databases">
        <authorList>
            <person name="Sun Q."/>
            <person name="Ohkuma M."/>
        </authorList>
    </citation>
    <scope>NUCLEOTIDE SEQUENCE</scope>
    <source>
        <strain evidence="7">JCM 4646</strain>
    </source>
</reference>
<dbReference type="Gene3D" id="1.10.10.60">
    <property type="entry name" value="Homeodomain-like"/>
    <property type="match status" value="1"/>
</dbReference>
<dbReference type="PANTHER" id="PTHR30055:SF234">
    <property type="entry name" value="HTH-TYPE TRANSCRIPTIONAL REGULATOR BETI"/>
    <property type="match status" value="1"/>
</dbReference>
<dbReference type="PROSITE" id="PS50977">
    <property type="entry name" value="HTH_TETR_2"/>
    <property type="match status" value="1"/>
</dbReference>
<dbReference type="AlphaFoldDB" id="A0A919GFF1"/>
<dbReference type="InterPro" id="IPR001647">
    <property type="entry name" value="HTH_TetR"/>
</dbReference>
<dbReference type="GeneID" id="95357137"/>
<evidence type="ECO:0000313" key="8">
    <source>
        <dbReference type="Proteomes" id="UP000617734"/>
    </source>
</evidence>
<keyword evidence="2 4" id="KW-0238">DNA-binding</keyword>
<dbReference type="RefSeq" id="WP_229927975.1">
    <property type="nucleotide sequence ID" value="NZ_BNBO01000061.1"/>
</dbReference>
<evidence type="ECO:0000259" key="6">
    <source>
        <dbReference type="PROSITE" id="PS50977"/>
    </source>
</evidence>
<dbReference type="EMBL" id="BNBO01000061">
    <property type="protein sequence ID" value="GHH82860.1"/>
    <property type="molecule type" value="Genomic_DNA"/>
</dbReference>
<sequence length="193" mass="20266">MTETNPAAAATPRRRDAEGSRRALLEAARTLFGERGYERTTVREIGEQAGVDPALIARYFGSKAALYVAALHSEQDHEAPAADLLAPGRLDEVLAKIDRVGPGPVLQAAVRPHDDQVVQRAARAALAARLTGPLEQRLERSGADRARLRAELAVAAVAGIALARSAGAFDALGAAPHAEVAALTARMLEALAE</sequence>
<dbReference type="PRINTS" id="PR00455">
    <property type="entry name" value="HTHTETR"/>
</dbReference>
<comment type="caution">
    <text evidence="7">The sequence shown here is derived from an EMBL/GenBank/DDBJ whole genome shotgun (WGS) entry which is preliminary data.</text>
</comment>
<feature type="DNA-binding region" description="H-T-H motif" evidence="4">
    <location>
        <begin position="41"/>
        <end position="60"/>
    </location>
</feature>
<dbReference type="InterPro" id="IPR036271">
    <property type="entry name" value="Tet_transcr_reg_TetR-rel_C_sf"/>
</dbReference>
<proteinExistence type="predicted"/>
<evidence type="ECO:0000256" key="2">
    <source>
        <dbReference type="ARBA" id="ARBA00023125"/>
    </source>
</evidence>
<dbReference type="Gene3D" id="1.10.357.10">
    <property type="entry name" value="Tetracycline Repressor, domain 2"/>
    <property type="match status" value="1"/>
</dbReference>
<reference evidence="7" key="1">
    <citation type="journal article" date="2014" name="Int. J. Syst. Evol. Microbiol.">
        <title>Complete genome sequence of Corynebacterium casei LMG S-19264T (=DSM 44701T), isolated from a smear-ripened cheese.</title>
        <authorList>
            <consortium name="US DOE Joint Genome Institute (JGI-PGF)"/>
            <person name="Walter F."/>
            <person name="Albersmeier A."/>
            <person name="Kalinowski J."/>
            <person name="Ruckert C."/>
        </authorList>
    </citation>
    <scope>NUCLEOTIDE SEQUENCE</scope>
    <source>
        <strain evidence="7">JCM 4646</strain>
    </source>
</reference>
<name>A0A919GFF1_9ACTN</name>
<evidence type="ECO:0000256" key="3">
    <source>
        <dbReference type="ARBA" id="ARBA00023163"/>
    </source>
</evidence>
<dbReference type="InterPro" id="IPR050109">
    <property type="entry name" value="HTH-type_TetR-like_transc_reg"/>
</dbReference>